<dbReference type="EMBL" id="MHTL01000009">
    <property type="protein sequence ID" value="OHA60774.1"/>
    <property type="molecule type" value="Genomic_DNA"/>
</dbReference>
<comment type="caution">
    <text evidence="1">The sequence shown here is derived from an EMBL/GenBank/DDBJ whole genome shotgun (WGS) entry which is preliminary data.</text>
</comment>
<organism evidence="1 2">
    <name type="scientific">Candidatus Vogelbacteria bacterium RIFOXYD1_FULL_51_18</name>
    <dbReference type="NCBI Taxonomy" id="1802440"/>
    <lineage>
        <taxon>Bacteria</taxon>
        <taxon>Candidatus Vogeliibacteriota</taxon>
    </lineage>
</organism>
<dbReference type="STRING" id="1802440.A2569_03335"/>
<name>A0A1G2QJF2_9BACT</name>
<reference evidence="1 2" key="1">
    <citation type="journal article" date="2016" name="Nat. Commun.">
        <title>Thousands of microbial genomes shed light on interconnected biogeochemical processes in an aquifer system.</title>
        <authorList>
            <person name="Anantharaman K."/>
            <person name="Brown C.T."/>
            <person name="Hug L.A."/>
            <person name="Sharon I."/>
            <person name="Castelle C.J."/>
            <person name="Probst A.J."/>
            <person name="Thomas B.C."/>
            <person name="Singh A."/>
            <person name="Wilkins M.J."/>
            <person name="Karaoz U."/>
            <person name="Brodie E.L."/>
            <person name="Williams K.H."/>
            <person name="Hubbard S.S."/>
            <person name="Banfield J.F."/>
        </authorList>
    </citation>
    <scope>NUCLEOTIDE SEQUENCE [LARGE SCALE GENOMIC DNA]</scope>
</reference>
<protein>
    <recommendedName>
        <fullName evidence="3">DNA polymerase III delta N-terminal domain-containing protein</fullName>
    </recommendedName>
</protein>
<evidence type="ECO:0000313" key="2">
    <source>
        <dbReference type="Proteomes" id="UP000177090"/>
    </source>
</evidence>
<evidence type="ECO:0008006" key="3">
    <source>
        <dbReference type="Google" id="ProtNLM"/>
    </source>
</evidence>
<dbReference type="Proteomes" id="UP000177090">
    <property type="component" value="Unassembled WGS sequence"/>
</dbReference>
<proteinExistence type="predicted"/>
<evidence type="ECO:0000313" key="1">
    <source>
        <dbReference type="EMBL" id="OHA60774.1"/>
    </source>
</evidence>
<dbReference type="AlphaFoldDB" id="A0A1G2QJF2"/>
<dbReference type="Gene3D" id="1.20.272.10">
    <property type="match status" value="1"/>
</dbReference>
<gene>
    <name evidence="1" type="ORF">A2569_03335</name>
</gene>
<accession>A0A1G2QJF2</accession>
<sequence>MIYAVVSNGNPKAPAKYRSVREAFAKKHPNAQLLSFTGDTAQAEELFDLTSQKSFFGGAYLVSCYRVSENKELKESLTELLEAMGASENHFLLFEEKLDTKILAQIEKIGTLYTFTSAAKREEYNIFALPQRVGERDRRGAWVELLRARCAGVSESDLLRPLLWQVRAMLLASRVSAAESGLKPFVYNRAKSYAENYSRTELDTLSFSLAMLEPRVVAGEVELDIALETLVLNL</sequence>